<sequence length="141" mass="15763">SSGAAGTNIRRLMVDLNMPPEGSIDDLNSEVNAPIEGMGEEDFESHERSMVRVPTMYSYHTNPNSDGEEVEVEPVNVDVKDEEETNYFTHGQPSLTQPTIIERYDHPAHFTMLNLEAMRPDNSYSQGGPDDDPTCEFELGQ</sequence>
<keyword evidence="3" id="KW-1185">Reference proteome</keyword>
<evidence type="ECO:0000256" key="1">
    <source>
        <dbReference type="SAM" id="MobiDB-lite"/>
    </source>
</evidence>
<accession>A0ABU6SY57</accession>
<gene>
    <name evidence="2" type="ORF">PIB30_102304</name>
</gene>
<protein>
    <submittedName>
        <fullName evidence="2">Uncharacterized protein</fullName>
    </submittedName>
</protein>
<name>A0ABU6SY57_9FABA</name>
<dbReference type="Proteomes" id="UP001341840">
    <property type="component" value="Unassembled WGS sequence"/>
</dbReference>
<proteinExistence type="predicted"/>
<feature type="non-terminal residue" evidence="2">
    <location>
        <position position="1"/>
    </location>
</feature>
<evidence type="ECO:0000313" key="2">
    <source>
        <dbReference type="EMBL" id="MED6141332.1"/>
    </source>
</evidence>
<feature type="region of interest" description="Disordered" evidence="1">
    <location>
        <begin position="119"/>
        <end position="141"/>
    </location>
</feature>
<evidence type="ECO:0000313" key="3">
    <source>
        <dbReference type="Proteomes" id="UP001341840"/>
    </source>
</evidence>
<organism evidence="2 3">
    <name type="scientific">Stylosanthes scabra</name>
    <dbReference type="NCBI Taxonomy" id="79078"/>
    <lineage>
        <taxon>Eukaryota</taxon>
        <taxon>Viridiplantae</taxon>
        <taxon>Streptophyta</taxon>
        <taxon>Embryophyta</taxon>
        <taxon>Tracheophyta</taxon>
        <taxon>Spermatophyta</taxon>
        <taxon>Magnoliopsida</taxon>
        <taxon>eudicotyledons</taxon>
        <taxon>Gunneridae</taxon>
        <taxon>Pentapetalae</taxon>
        <taxon>rosids</taxon>
        <taxon>fabids</taxon>
        <taxon>Fabales</taxon>
        <taxon>Fabaceae</taxon>
        <taxon>Papilionoideae</taxon>
        <taxon>50 kb inversion clade</taxon>
        <taxon>dalbergioids sensu lato</taxon>
        <taxon>Dalbergieae</taxon>
        <taxon>Pterocarpus clade</taxon>
        <taxon>Stylosanthes</taxon>
    </lineage>
</organism>
<reference evidence="2 3" key="1">
    <citation type="journal article" date="2023" name="Plants (Basel)">
        <title>Bridging the Gap: Combining Genomics and Transcriptomics Approaches to Understand Stylosanthes scabra, an Orphan Legume from the Brazilian Caatinga.</title>
        <authorList>
            <person name="Ferreira-Neto J.R.C."/>
            <person name="da Silva M.D."/>
            <person name="Binneck E."/>
            <person name="de Melo N.F."/>
            <person name="da Silva R.H."/>
            <person name="de Melo A.L.T.M."/>
            <person name="Pandolfi V."/>
            <person name="Bustamante F.O."/>
            <person name="Brasileiro-Vidal A.C."/>
            <person name="Benko-Iseppon A.M."/>
        </authorList>
    </citation>
    <scope>NUCLEOTIDE SEQUENCE [LARGE SCALE GENOMIC DNA]</scope>
    <source>
        <tissue evidence="2">Leaves</tissue>
    </source>
</reference>
<comment type="caution">
    <text evidence="2">The sequence shown here is derived from an EMBL/GenBank/DDBJ whole genome shotgun (WGS) entry which is preliminary data.</text>
</comment>
<dbReference type="EMBL" id="JASCZI010063546">
    <property type="protein sequence ID" value="MED6141332.1"/>
    <property type="molecule type" value="Genomic_DNA"/>
</dbReference>